<accession>A0A2S7ISW2</accession>
<dbReference type="Proteomes" id="UP000239590">
    <property type="component" value="Unassembled WGS sequence"/>
</dbReference>
<evidence type="ECO:0000256" key="1">
    <source>
        <dbReference type="SAM" id="MobiDB-lite"/>
    </source>
</evidence>
<feature type="region of interest" description="Disordered" evidence="1">
    <location>
        <begin position="71"/>
        <end position="131"/>
    </location>
</feature>
<gene>
    <name evidence="2" type="ORF">C5O19_14200</name>
</gene>
<organism evidence="2 3">
    <name type="scientific">Siphonobacter curvatus</name>
    <dbReference type="NCBI Taxonomy" id="2094562"/>
    <lineage>
        <taxon>Bacteria</taxon>
        <taxon>Pseudomonadati</taxon>
        <taxon>Bacteroidota</taxon>
        <taxon>Cytophagia</taxon>
        <taxon>Cytophagales</taxon>
        <taxon>Cytophagaceae</taxon>
        <taxon>Siphonobacter</taxon>
    </lineage>
</organism>
<keyword evidence="3" id="KW-1185">Reference proteome</keyword>
<dbReference type="AlphaFoldDB" id="A0A2S7ISW2"/>
<evidence type="ECO:0000313" key="3">
    <source>
        <dbReference type="Proteomes" id="UP000239590"/>
    </source>
</evidence>
<name>A0A2S7ISW2_9BACT</name>
<protein>
    <submittedName>
        <fullName evidence="2">Uncharacterized protein</fullName>
    </submittedName>
</protein>
<evidence type="ECO:0000313" key="2">
    <source>
        <dbReference type="EMBL" id="PQA60718.1"/>
    </source>
</evidence>
<comment type="caution">
    <text evidence="2">The sequence shown here is derived from an EMBL/GenBank/DDBJ whole genome shotgun (WGS) entry which is preliminary data.</text>
</comment>
<sequence>MTAILAGLVGVAFAQTKPRLDHGYSTHNYKHANKAAVARQIQNAESGVTIQRDGSVRENIGLQSTGNYKIQRPYNTNGKLNIPAPPVTGYATTDPSQSPRNYKMGRPSIVNPNDQLSRSKKDTNEINVGNE</sequence>
<dbReference type="EMBL" id="PTRA01000001">
    <property type="protein sequence ID" value="PQA60718.1"/>
    <property type="molecule type" value="Genomic_DNA"/>
</dbReference>
<feature type="compositionally biased region" description="Polar residues" evidence="1">
    <location>
        <begin position="90"/>
        <end position="100"/>
    </location>
</feature>
<proteinExistence type="predicted"/>
<reference evidence="3" key="1">
    <citation type="submission" date="2018-02" db="EMBL/GenBank/DDBJ databases">
        <title>Genome sequencing of Solimonas sp. HR-BB.</title>
        <authorList>
            <person name="Lee Y."/>
            <person name="Jeon C.O."/>
        </authorList>
    </citation>
    <scope>NUCLEOTIDE SEQUENCE [LARGE SCALE GENOMIC DNA]</scope>
    <source>
        <strain evidence="3">HR-U</strain>
    </source>
</reference>